<evidence type="ECO:0008006" key="3">
    <source>
        <dbReference type="Google" id="ProtNLM"/>
    </source>
</evidence>
<accession>A0A4R5BYG0</accession>
<evidence type="ECO:0000313" key="1">
    <source>
        <dbReference type="EMBL" id="TDD90763.1"/>
    </source>
</evidence>
<gene>
    <name evidence="1" type="ORF">E1298_12745</name>
</gene>
<sequence>MTILLIPACSNGSAPITGKWRRGQHGETVEFRSDGTVALQDEYAGCTGDYKEEKKKRTYRINLDCGVSRASVTGVVSSDGKRLTVTSIEGKKGEYTRLSG</sequence>
<name>A0A4R5BYG0_9ACTN</name>
<dbReference type="RefSeq" id="WP_131892656.1">
    <property type="nucleotide sequence ID" value="NZ_SMKU01000049.1"/>
</dbReference>
<keyword evidence="2" id="KW-1185">Reference proteome</keyword>
<proteinExistence type="predicted"/>
<reference evidence="1 2" key="1">
    <citation type="submission" date="2019-03" db="EMBL/GenBank/DDBJ databases">
        <title>Draft genome sequences of novel Actinobacteria.</title>
        <authorList>
            <person name="Sahin N."/>
            <person name="Ay H."/>
            <person name="Saygin H."/>
        </authorList>
    </citation>
    <scope>NUCLEOTIDE SEQUENCE [LARGE SCALE GENOMIC DNA]</scope>
    <source>
        <strain evidence="1 2">H3C3</strain>
    </source>
</reference>
<evidence type="ECO:0000313" key="2">
    <source>
        <dbReference type="Proteomes" id="UP000294513"/>
    </source>
</evidence>
<dbReference type="OrthoDB" id="3483814at2"/>
<organism evidence="1 2">
    <name type="scientific">Actinomadura rubrisoli</name>
    <dbReference type="NCBI Taxonomy" id="2530368"/>
    <lineage>
        <taxon>Bacteria</taxon>
        <taxon>Bacillati</taxon>
        <taxon>Actinomycetota</taxon>
        <taxon>Actinomycetes</taxon>
        <taxon>Streptosporangiales</taxon>
        <taxon>Thermomonosporaceae</taxon>
        <taxon>Actinomadura</taxon>
    </lineage>
</organism>
<dbReference type="AlphaFoldDB" id="A0A4R5BYG0"/>
<protein>
    <recommendedName>
        <fullName evidence="3">DUF2147 domain-containing protein</fullName>
    </recommendedName>
</protein>
<dbReference type="Proteomes" id="UP000294513">
    <property type="component" value="Unassembled WGS sequence"/>
</dbReference>
<dbReference type="EMBL" id="SMKU01000049">
    <property type="protein sequence ID" value="TDD90763.1"/>
    <property type="molecule type" value="Genomic_DNA"/>
</dbReference>
<comment type="caution">
    <text evidence="1">The sequence shown here is derived from an EMBL/GenBank/DDBJ whole genome shotgun (WGS) entry which is preliminary data.</text>
</comment>